<evidence type="ECO:0000256" key="6">
    <source>
        <dbReference type="ARBA" id="ARBA00022975"/>
    </source>
</evidence>
<dbReference type="InterPro" id="IPR011059">
    <property type="entry name" value="Metal-dep_hydrolase_composite"/>
</dbReference>
<accession>A0A2T4TWV2</accession>
<dbReference type="AlphaFoldDB" id="A0A2T4TWV2"/>
<dbReference type="GO" id="GO:0006145">
    <property type="term" value="P:purine nucleobase catabolic process"/>
    <property type="evidence" value="ECO:0007669"/>
    <property type="project" value="TreeGrafter"/>
</dbReference>
<dbReference type="GO" id="GO:0004151">
    <property type="term" value="F:dihydroorotase activity"/>
    <property type="evidence" value="ECO:0007669"/>
    <property type="project" value="UniProtKB-UniRule"/>
</dbReference>
<comment type="cofactor">
    <cofactor evidence="7">
        <name>Zn(2+)</name>
        <dbReference type="ChEBI" id="CHEBI:29105"/>
    </cofactor>
    <text evidence="7">Binds 2 Zn(2+) ions per subunit.</text>
</comment>
<dbReference type="InterPro" id="IPR024403">
    <property type="entry name" value="DHOase_cat"/>
</dbReference>
<dbReference type="HAMAP" id="MF_00220_B">
    <property type="entry name" value="PyrC_classI_B"/>
    <property type="match status" value="1"/>
</dbReference>
<name>A0A2T4TWV2_9BACT</name>
<dbReference type="UniPathway" id="UPA00070">
    <property type="reaction ID" value="UER00117"/>
</dbReference>
<dbReference type="PROSITE" id="PS00483">
    <property type="entry name" value="DIHYDROOROTASE_2"/>
    <property type="match status" value="1"/>
</dbReference>
<feature type="binding site" evidence="7">
    <location>
        <position position="83"/>
    </location>
    <ligand>
        <name>Zn(2+)</name>
        <dbReference type="ChEBI" id="CHEBI:29105"/>
        <label>1</label>
    </ligand>
</feature>
<dbReference type="SUPFAM" id="SSF51338">
    <property type="entry name" value="Composite domain of metallo-dependent hydrolases"/>
    <property type="match status" value="1"/>
</dbReference>
<feature type="region of interest" description="Disordered" evidence="8">
    <location>
        <begin position="39"/>
        <end position="61"/>
    </location>
</feature>
<comment type="function">
    <text evidence="1 7">Catalyzes the reversible cyclization of carbamoyl aspartate to dihydroorotate.</text>
</comment>
<dbReference type="Pfam" id="PF12890">
    <property type="entry name" value="DHOase"/>
    <property type="match status" value="1"/>
</dbReference>
<keyword evidence="4 7" id="KW-0378">Hydrolase</keyword>
<dbReference type="CDD" id="cd01317">
    <property type="entry name" value="DHOase_IIa"/>
    <property type="match status" value="1"/>
</dbReference>
<dbReference type="Gene3D" id="2.30.40.10">
    <property type="entry name" value="Urease, subunit C, domain 1"/>
    <property type="match status" value="1"/>
</dbReference>
<feature type="binding site" evidence="7">
    <location>
        <position position="202"/>
    </location>
    <ligand>
        <name>Zn(2+)</name>
        <dbReference type="ChEBI" id="CHEBI:29105"/>
        <label>2</label>
    </ligand>
</feature>
<evidence type="ECO:0000313" key="12">
    <source>
        <dbReference type="Proteomes" id="UP000241436"/>
    </source>
</evidence>
<dbReference type="SUPFAM" id="SSF51556">
    <property type="entry name" value="Metallo-dependent hydrolases"/>
    <property type="match status" value="1"/>
</dbReference>
<dbReference type="GO" id="GO:0004038">
    <property type="term" value="F:allantoinase activity"/>
    <property type="evidence" value="ECO:0007669"/>
    <property type="project" value="TreeGrafter"/>
</dbReference>
<dbReference type="GO" id="GO:0044205">
    <property type="term" value="P:'de novo' UMP biosynthetic process"/>
    <property type="evidence" value="ECO:0007669"/>
    <property type="project" value="UniProtKB-UniRule"/>
</dbReference>
<dbReference type="InterPro" id="IPR013108">
    <property type="entry name" value="Amidohydro_3"/>
</dbReference>
<keyword evidence="5 7" id="KW-0862">Zinc</keyword>
<dbReference type="Gene3D" id="3.20.20.140">
    <property type="entry name" value="Metal-dependent hydrolases"/>
    <property type="match status" value="1"/>
</dbReference>
<reference evidence="12" key="2">
    <citation type="journal article" date="2018" name="Environ. Microbiol.">
        <title>Bloom of a denitrifying methanotroph, 'Candidatus Methylomirabilis limnetica', in a deep stratified lake.</title>
        <authorList>
            <person name="Graf J.S."/>
            <person name="Mayr M.J."/>
            <person name="Marchant H.K."/>
            <person name="Tienken D."/>
            <person name="Hach P.F."/>
            <person name="Brand A."/>
            <person name="Schubert C.J."/>
            <person name="Kuypers M.M."/>
            <person name="Milucka J."/>
        </authorList>
    </citation>
    <scope>NUCLEOTIDE SEQUENCE [LARGE SCALE GENOMIC DNA]</scope>
    <source>
        <strain evidence="12">Zug</strain>
    </source>
</reference>
<dbReference type="NCBIfam" id="TIGR00857">
    <property type="entry name" value="pyrC_multi"/>
    <property type="match status" value="1"/>
</dbReference>
<feature type="binding site" evidence="7">
    <location>
        <position position="301"/>
    </location>
    <ligand>
        <name>substrate</name>
    </ligand>
</feature>
<gene>
    <name evidence="7" type="primary">pyrC</name>
    <name evidence="11" type="ORF">CLG94_07370</name>
</gene>
<feature type="binding site" evidence="7">
    <location>
        <position position="117"/>
    </location>
    <ligand>
        <name>substrate</name>
    </ligand>
</feature>
<dbReference type="PANTHER" id="PTHR43668">
    <property type="entry name" value="ALLANTOINASE"/>
    <property type="match status" value="1"/>
</dbReference>
<feature type="binding site" evidence="7">
    <location>
        <position position="255"/>
    </location>
    <ligand>
        <name>Zn(2+)</name>
        <dbReference type="ChEBI" id="CHEBI:29105"/>
        <label>2</label>
    </ligand>
</feature>
<dbReference type="PANTHER" id="PTHR43668:SF2">
    <property type="entry name" value="ALLANTOINASE"/>
    <property type="match status" value="1"/>
</dbReference>
<comment type="pathway">
    <text evidence="7">Pyrimidine metabolism; UMP biosynthesis via de novo pathway; (S)-dihydroorotate from bicarbonate: step 3/3.</text>
</comment>
<feature type="binding site" evidence="7">
    <location>
        <position position="175"/>
    </location>
    <ligand>
        <name>Zn(2+)</name>
        <dbReference type="ChEBI" id="CHEBI:29105"/>
        <label>1</label>
    </ligand>
</feature>
<evidence type="ECO:0000256" key="1">
    <source>
        <dbReference type="ARBA" id="ARBA00002368"/>
    </source>
</evidence>
<dbReference type="OrthoDB" id="9765462at2"/>
<feature type="active site" evidence="7">
    <location>
        <position position="328"/>
    </location>
</feature>
<feature type="domain" description="Dihydroorotase catalytic" evidence="10">
    <location>
        <begin position="73"/>
        <end position="261"/>
    </location>
</feature>
<feature type="domain" description="Amidohydrolase 3" evidence="9">
    <location>
        <begin position="366"/>
        <end position="444"/>
    </location>
</feature>
<feature type="binding site" evidence="7">
    <location>
        <begin position="85"/>
        <end position="87"/>
    </location>
    <ligand>
        <name>substrate</name>
    </ligand>
</feature>
<dbReference type="InterPro" id="IPR032466">
    <property type="entry name" value="Metal_Hydrolase"/>
</dbReference>
<organism evidence="11 12">
    <name type="scientific">Candidatus Methylomirabilis limnetica</name>
    <dbReference type="NCBI Taxonomy" id="2033718"/>
    <lineage>
        <taxon>Bacteria</taxon>
        <taxon>Candidatus Methylomirabilota</taxon>
        <taxon>Candidatus Methylomirabilia</taxon>
        <taxon>Candidatus Methylomirabilales</taxon>
        <taxon>Candidatus Methylomirabilaceae</taxon>
        <taxon>Candidatus Methylomirabilis</taxon>
    </lineage>
</organism>
<dbReference type="RefSeq" id="WP_107562235.1">
    <property type="nucleotide sequence ID" value="NZ_NVQC01000022.1"/>
</dbReference>
<evidence type="ECO:0000256" key="8">
    <source>
        <dbReference type="SAM" id="MobiDB-lite"/>
    </source>
</evidence>
<dbReference type="InterPro" id="IPR002195">
    <property type="entry name" value="Dihydroorotase_CS"/>
</dbReference>
<dbReference type="GO" id="GO:0008270">
    <property type="term" value="F:zinc ion binding"/>
    <property type="evidence" value="ECO:0007669"/>
    <property type="project" value="UniProtKB-UniRule"/>
</dbReference>
<evidence type="ECO:0000259" key="9">
    <source>
        <dbReference type="Pfam" id="PF07969"/>
    </source>
</evidence>
<evidence type="ECO:0000256" key="7">
    <source>
        <dbReference type="HAMAP-Rule" id="MF_00220"/>
    </source>
</evidence>
<sequence length="447" mass="48038">MRILIKGGRVIDPANAVDEILDLLIEDGKIIRLGRSTAEPTLNTRGNGKTSKNSRSQTAGVESIDRVMDATGLVVCPGLIDMHVHLRQPGREDKETIASGTMAAARGGFTAVCCMPNTDPVNDTRAVTEFILDAAKREGVVRVYPVGAITKGMKGEELAEIGELFEAGCVAISDDGRPVMSPELMRRAMEYAAMFDLPVIQHSEDLHLSGRGVVHEGFVSTDLGLRGIPSASEAVMVARDILLAELTGARLHIAHVSAAESVRLIREAKARGVRVSCEVTPHHLALTEEAVRGFSTHAKMNPPLRSEADRQALIEGLRDGTIDVIATDHAPHTVQEKEQEFDQAPFGVIGLETALAVTITTLVHPGVLTLSQAMGKFTSEPARILKLPKGRIAEGADADLTIFDPTREWEVDAGAFVSKSRNTPFHGWRLKGQAVATLVAGKVVWEA</sequence>
<feature type="binding site" evidence="7">
    <location>
        <position position="328"/>
    </location>
    <ligand>
        <name>Zn(2+)</name>
        <dbReference type="ChEBI" id="CHEBI:29105"/>
        <label>1</label>
    </ligand>
</feature>
<keyword evidence="3 7" id="KW-0479">Metal-binding</keyword>
<evidence type="ECO:0000256" key="2">
    <source>
        <dbReference type="ARBA" id="ARBA00010286"/>
    </source>
</evidence>
<feature type="binding site" evidence="7">
    <location>
        <position position="85"/>
    </location>
    <ligand>
        <name>Zn(2+)</name>
        <dbReference type="ChEBI" id="CHEBI:29105"/>
        <label>1</label>
    </ligand>
</feature>
<feature type="binding site" evidence="7">
    <location>
        <position position="332"/>
    </location>
    <ligand>
        <name>substrate</name>
    </ligand>
</feature>
<dbReference type="EMBL" id="NVQC01000022">
    <property type="protein sequence ID" value="PTL35592.1"/>
    <property type="molecule type" value="Genomic_DNA"/>
</dbReference>
<evidence type="ECO:0000256" key="4">
    <source>
        <dbReference type="ARBA" id="ARBA00022801"/>
    </source>
</evidence>
<comment type="caution">
    <text evidence="11">The sequence shown here is derived from an EMBL/GenBank/DDBJ whole genome shotgun (WGS) entry which is preliminary data.</text>
</comment>
<dbReference type="Proteomes" id="UP000241436">
    <property type="component" value="Unassembled WGS sequence"/>
</dbReference>
<evidence type="ECO:0000313" key="11">
    <source>
        <dbReference type="EMBL" id="PTL35592.1"/>
    </source>
</evidence>
<comment type="catalytic activity">
    <reaction evidence="7">
        <text>(S)-dihydroorotate + H2O = N-carbamoyl-L-aspartate + H(+)</text>
        <dbReference type="Rhea" id="RHEA:24296"/>
        <dbReference type="ChEBI" id="CHEBI:15377"/>
        <dbReference type="ChEBI" id="CHEBI:15378"/>
        <dbReference type="ChEBI" id="CHEBI:30864"/>
        <dbReference type="ChEBI" id="CHEBI:32814"/>
        <dbReference type="EC" id="3.5.2.3"/>
    </reaction>
</comment>
<dbReference type="InterPro" id="IPR050138">
    <property type="entry name" value="DHOase/Allantoinase_Hydrolase"/>
</dbReference>
<dbReference type="Pfam" id="PF07969">
    <property type="entry name" value="Amidohydro_3"/>
    <property type="match status" value="1"/>
</dbReference>
<evidence type="ECO:0000256" key="3">
    <source>
        <dbReference type="ARBA" id="ARBA00022723"/>
    </source>
</evidence>
<comment type="similarity">
    <text evidence="2 7">Belongs to the metallo-dependent hydrolases superfamily. DHOase family. Class I DHOase subfamily.</text>
</comment>
<protein>
    <recommendedName>
        <fullName evidence="7">Dihydroorotase</fullName>
        <shortName evidence="7">DHOase</shortName>
        <ecNumber evidence="7">3.5.2.3</ecNumber>
    </recommendedName>
</protein>
<dbReference type="EC" id="3.5.2.3" evidence="7"/>
<feature type="binding site" evidence="7">
    <location>
        <position position="175"/>
    </location>
    <ligand>
        <name>Zn(2+)</name>
        <dbReference type="ChEBI" id="CHEBI:29105"/>
        <label>2</label>
    </ligand>
</feature>
<feature type="binding site" evidence="7">
    <location>
        <begin position="346"/>
        <end position="347"/>
    </location>
    <ligand>
        <name>substrate</name>
    </ligand>
</feature>
<keyword evidence="12" id="KW-1185">Reference proteome</keyword>
<dbReference type="PROSITE" id="PS00482">
    <property type="entry name" value="DIHYDROOROTASE_1"/>
    <property type="match status" value="1"/>
</dbReference>
<dbReference type="GO" id="GO:0005737">
    <property type="term" value="C:cytoplasm"/>
    <property type="evidence" value="ECO:0007669"/>
    <property type="project" value="TreeGrafter"/>
</dbReference>
<reference evidence="11 12" key="1">
    <citation type="submission" date="2017-09" db="EMBL/GenBank/DDBJ databases">
        <title>Bloom of a denitrifying methanotroph, Candidatus Methylomirabilis limnetica, in a deep stratified lake.</title>
        <authorList>
            <person name="Graf J.S."/>
            <person name="Marchant H.K."/>
            <person name="Tienken D."/>
            <person name="Hach P.F."/>
            <person name="Brand A."/>
            <person name="Schubert C.J."/>
            <person name="Kuypers M.M."/>
            <person name="Milucka J."/>
        </authorList>
    </citation>
    <scope>NUCLEOTIDE SEQUENCE [LARGE SCALE GENOMIC DNA]</scope>
    <source>
        <strain evidence="11 12">Zug</strain>
    </source>
</reference>
<evidence type="ECO:0000256" key="5">
    <source>
        <dbReference type="ARBA" id="ARBA00022833"/>
    </source>
</evidence>
<proteinExistence type="inferred from homology"/>
<evidence type="ECO:0000259" key="10">
    <source>
        <dbReference type="Pfam" id="PF12890"/>
    </source>
</evidence>
<dbReference type="InterPro" id="IPR004722">
    <property type="entry name" value="DHOase"/>
</dbReference>
<keyword evidence="6 7" id="KW-0665">Pyrimidine biosynthesis</keyword>
<feature type="compositionally biased region" description="Polar residues" evidence="8">
    <location>
        <begin position="39"/>
        <end position="60"/>
    </location>
</feature>